<feature type="transmembrane region" description="Helical" evidence="13">
    <location>
        <begin position="181"/>
        <end position="200"/>
    </location>
</feature>
<feature type="transmembrane region" description="Helical" evidence="13">
    <location>
        <begin position="236"/>
        <end position="256"/>
    </location>
</feature>
<feature type="transmembrane region" description="Helical" evidence="13">
    <location>
        <begin position="452"/>
        <end position="471"/>
    </location>
</feature>
<evidence type="ECO:0000256" key="8">
    <source>
        <dbReference type="ARBA" id="ARBA00022958"/>
    </source>
</evidence>
<keyword evidence="7 13" id="KW-0812">Transmembrane</keyword>
<gene>
    <name evidence="14" type="ORF">IAA04_10605</name>
</gene>
<keyword evidence="9 13" id="KW-1133">Transmembrane helix</keyword>
<dbReference type="Pfam" id="PF02386">
    <property type="entry name" value="TrkH"/>
    <property type="match status" value="1"/>
</dbReference>
<protein>
    <submittedName>
        <fullName evidence="14">TrkH family potassium uptake protein</fullName>
    </submittedName>
</protein>
<feature type="binding site" evidence="12">
    <location>
        <position position="109"/>
    </location>
    <ligand>
        <name>K(+)</name>
        <dbReference type="ChEBI" id="CHEBI:29103"/>
    </ligand>
</feature>
<name>A0A9D2PCZ9_9FIRM</name>
<evidence type="ECO:0000256" key="6">
    <source>
        <dbReference type="ARBA" id="ARBA00022538"/>
    </source>
</evidence>
<dbReference type="Proteomes" id="UP000823883">
    <property type="component" value="Unassembled WGS sequence"/>
</dbReference>
<evidence type="ECO:0000256" key="10">
    <source>
        <dbReference type="ARBA" id="ARBA00023065"/>
    </source>
</evidence>
<organism evidence="14 15">
    <name type="scientific">Candidatus Lachnoclostridium pullistercoris</name>
    <dbReference type="NCBI Taxonomy" id="2838632"/>
    <lineage>
        <taxon>Bacteria</taxon>
        <taxon>Bacillati</taxon>
        <taxon>Bacillota</taxon>
        <taxon>Clostridia</taxon>
        <taxon>Lachnospirales</taxon>
        <taxon>Lachnospiraceae</taxon>
    </lineage>
</organism>
<evidence type="ECO:0000313" key="14">
    <source>
        <dbReference type="EMBL" id="HJC48490.1"/>
    </source>
</evidence>
<feature type="transmembrane region" description="Helical" evidence="13">
    <location>
        <begin position="37"/>
        <end position="56"/>
    </location>
</feature>
<feature type="transmembrane region" description="Helical" evidence="13">
    <location>
        <begin position="68"/>
        <end position="89"/>
    </location>
</feature>
<feature type="binding site" evidence="12">
    <location>
        <position position="428"/>
    </location>
    <ligand>
        <name>K(+)</name>
        <dbReference type="ChEBI" id="CHEBI:29103"/>
    </ligand>
</feature>
<keyword evidence="11 13" id="KW-0472">Membrane</keyword>
<reference evidence="14" key="2">
    <citation type="submission" date="2021-04" db="EMBL/GenBank/DDBJ databases">
        <authorList>
            <person name="Gilroy R."/>
        </authorList>
    </citation>
    <scope>NUCLEOTIDE SEQUENCE</scope>
    <source>
        <strain evidence="14">CHK183-5548</strain>
    </source>
</reference>
<accession>A0A9D2PCZ9</accession>
<evidence type="ECO:0000256" key="4">
    <source>
        <dbReference type="ARBA" id="ARBA00022475"/>
    </source>
</evidence>
<dbReference type="PIRSF" id="PIRSF006247">
    <property type="entry name" value="TrkH"/>
    <property type="match status" value="1"/>
</dbReference>
<evidence type="ECO:0000256" key="9">
    <source>
        <dbReference type="ARBA" id="ARBA00022989"/>
    </source>
</evidence>
<feature type="binding site" evidence="12">
    <location>
        <position position="312"/>
    </location>
    <ligand>
        <name>K(+)</name>
        <dbReference type="ChEBI" id="CHEBI:29103"/>
    </ligand>
</feature>
<keyword evidence="10" id="KW-0406">Ion transport</keyword>
<dbReference type="GO" id="GO:0046872">
    <property type="term" value="F:metal ion binding"/>
    <property type="evidence" value="ECO:0007669"/>
    <property type="project" value="UniProtKB-KW"/>
</dbReference>
<keyword evidence="8 12" id="KW-0630">Potassium</keyword>
<feature type="transmembrane region" description="Helical" evidence="13">
    <location>
        <begin position="12"/>
        <end position="31"/>
    </location>
</feature>
<dbReference type="AlphaFoldDB" id="A0A9D2PCZ9"/>
<evidence type="ECO:0000256" key="2">
    <source>
        <dbReference type="ARBA" id="ARBA00009137"/>
    </source>
</evidence>
<keyword evidence="12" id="KW-0479">Metal-binding</keyword>
<comment type="subcellular location">
    <subcellularLocation>
        <location evidence="1">Cell inner membrane</location>
        <topology evidence="1">Multi-pass membrane protein</topology>
    </subcellularLocation>
</comment>
<keyword evidence="4" id="KW-1003">Cell membrane</keyword>
<evidence type="ECO:0000256" key="3">
    <source>
        <dbReference type="ARBA" id="ARBA00022448"/>
    </source>
</evidence>
<evidence type="ECO:0000256" key="12">
    <source>
        <dbReference type="PIRSR" id="PIRSR006247-1"/>
    </source>
</evidence>
<feature type="transmembrane region" description="Helical" evidence="13">
    <location>
        <begin position="131"/>
        <end position="151"/>
    </location>
</feature>
<evidence type="ECO:0000256" key="7">
    <source>
        <dbReference type="ARBA" id="ARBA00022692"/>
    </source>
</evidence>
<dbReference type="GO" id="GO:0015379">
    <property type="term" value="F:potassium:chloride symporter activity"/>
    <property type="evidence" value="ECO:0007669"/>
    <property type="project" value="InterPro"/>
</dbReference>
<sequence>MNLGIIVYMLGWIMKVEAVLLLVPMVTAAIYGEREGFCYLAVAVVCGILGLILSRKKPRNQVFYAREGFVTVSLGWLVLSFFGCMPFMLSGEIPRFVDAMYEIVSGFTTTGSSIVPKVEELSKATLIWRSFSHWIGGMGVLVFILAVLPMAGDHDMHIMRAESPGPSVGKLVPKIRVTAKLLYTIYFVMTVVMIVLLLIGKMPLFDSLCMSFGAAGTGGFSCRNAGQADYTTYQQAVIAVFMLLFGVNFSVYYLIVDRRWKDAFRCEELRGYLVIVAAAVVMIAVNVHRMFPSWGRSFHEAFFQVSSIITTTGYATVDFDKWPEFSKCILLILMFIGACAGSTGGGMKVSRVMMAFKEAKKEIAAVVHPRSVKVLKFEGKPLGHDMLRSLNAFIILYFFIFFLSVLLVSLDNYDFMTTFSAVASNLNNIGPGMSAVGPMSNFSALSDLSKTVLIFDMLAGRLELFPVMVLLSPGTWKRTWTVFGKRGRRIGISH</sequence>
<dbReference type="PANTHER" id="PTHR32024:SF2">
    <property type="entry name" value="TRK SYSTEM POTASSIUM UPTAKE PROTEIN TRKG-RELATED"/>
    <property type="match status" value="1"/>
</dbReference>
<feature type="transmembrane region" description="Helical" evidence="13">
    <location>
        <begin position="329"/>
        <end position="347"/>
    </location>
</feature>
<keyword evidence="6" id="KW-0633">Potassium transport</keyword>
<feature type="transmembrane region" description="Helical" evidence="13">
    <location>
        <begin position="390"/>
        <end position="410"/>
    </location>
</feature>
<evidence type="ECO:0000256" key="13">
    <source>
        <dbReference type="SAM" id="Phobius"/>
    </source>
</evidence>
<keyword evidence="5" id="KW-0997">Cell inner membrane</keyword>
<feature type="binding site" evidence="12">
    <location>
        <position position="218"/>
    </location>
    <ligand>
        <name>K(+)</name>
        <dbReference type="ChEBI" id="CHEBI:29103"/>
    </ligand>
</feature>
<dbReference type="EMBL" id="DWWL01000069">
    <property type="protein sequence ID" value="HJC48490.1"/>
    <property type="molecule type" value="Genomic_DNA"/>
</dbReference>
<feature type="transmembrane region" description="Helical" evidence="13">
    <location>
        <begin position="268"/>
        <end position="287"/>
    </location>
</feature>
<dbReference type="GO" id="GO:0005886">
    <property type="term" value="C:plasma membrane"/>
    <property type="evidence" value="ECO:0007669"/>
    <property type="project" value="UniProtKB-SubCell"/>
</dbReference>
<evidence type="ECO:0000313" key="15">
    <source>
        <dbReference type="Proteomes" id="UP000823883"/>
    </source>
</evidence>
<dbReference type="InterPro" id="IPR004772">
    <property type="entry name" value="TrkH"/>
</dbReference>
<proteinExistence type="inferred from homology"/>
<comment type="similarity">
    <text evidence="2">Belongs to the TrkH potassium transport family.</text>
</comment>
<evidence type="ECO:0000256" key="5">
    <source>
        <dbReference type="ARBA" id="ARBA00022519"/>
    </source>
</evidence>
<feature type="binding site" evidence="12">
    <location>
        <position position="311"/>
    </location>
    <ligand>
        <name>K(+)</name>
        <dbReference type="ChEBI" id="CHEBI:29103"/>
    </ligand>
</feature>
<evidence type="ECO:0000256" key="1">
    <source>
        <dbReference type="ARBA" id="ARBA00004429"/>
    </source>
</evidence>
<feature type="binding site" evidence="12">
    <location>
        <position position="110"/>
    </location>
    <ligand>
        <name>K(+)</name>
        <dbReference type="ChEBI" id="CHEBI:29103"/>
    </ligand>
</feature>
<keyword evidence="3" id="KW-0813">Transport</keyword>
<comment type="caution">
    <text evidence="14">The sequence shown here is derived from an EMBL/GenBank/DDBJ whole genome shotgun (WGS) entry which is preliminary data.</text>
</comment>
<evidence type="ECO:0000256" key="11">
    <source>
        <dbReference type="ARBA" id="ARBA00023136"/>
    </source>
</evidence>
<dbReference type="InterPro" id="IPR003445">
    <property type="entry name" value="Cat_transpt"/>
</dbReference>
<reference evidence="14" key="1">
    <citation type="journal article" date="2021" name="PeerJ">
        <title>Extensive microbial diversity within the chicken gut microbiome revealed by metagenomics and culture.</title>
        <authorList>
            <person name="Gilroy R."/>
            <person name="Ravi A."/>
            <person name="Getino M."/>
            <person name="Pursley I."/>
            <person name="Horton D.L."/>
            <person name="Alikhan N.F."/>
            <person name="Baker D."/>
            <person name="Gharbi K."/>
            <person name="Hall N."/>
            <person name="Watson M."/>
            <person name="Adriaenssens E.M."/>
            <person name="Foster-Nyarko E."/>
            <person name="Jarju S."/>
            <person name="Secka A."/>
            <person name="Antonio M."/>
            <person name="Oren A."/>
            <person name="Chaudhuri R.R."/>
            <person name="La Ragione R."/>
            <person name="Hildebrand F."/>
            <person name="Pallen M.J."/>
        </authorList>
    </citation>
    <scope>NUCLEOTIDE SEQUENCE</scope>
    <source>
        <strain evidence="14">CHK183-5548</strain>
    </source>
</reference>
<dbReference type="PANTHER" id="PTHR32024">
    <property type="entry name" value="TRK SYSTEM POTASSIUM UPTAKE PROTEIN TRKG-RELATED"/>
    <property type="match status" value="1"/>
</dbReference>